<dbReference type="AlphaFoldDB" id="A0A1D8G5D9"/>
<organism evidence="1 2">
    <name type="scientific">Streptomyces rubrolavendulae</name>
    <dbReference type="NCBI Taxonomy" id="285473"/>
    <lineage>
        <taxon>Bacteria</taxon>
        <taxon>Bacillati</taxon>
        <taxon>Actinomycetota</taxon>
        <taxon>Actinomycetes</taxon>
        <taxon>Kitasatosporales</taxon>
        <taxon>Streptomycetaceae</taxon>
        <taxon>Streptomyces</taxon>
    </lineage>
</organism>
<dbReference type="GeneID" id="33068352"/>
<dbReference type="STRING" id="285473.A4G23_03534"/>
<dbReference type="Proteomes" id="UP000095349">
    <property type="component" value="Chromosome"/>
</dbReference>
<reference evidence="1 2" key="1">
    <citation type="submission" date="2016-09" db="EMBL/GenBank/DDBJ databases">
        <title>Streptomyces rubrolavendulae MJM4426 Genome sequencing and assembly.</title>
        <authorList>
            <person name="Kim J.-G."/>
        </authorList>
    </citation>
    <scope>NUCLEOTIDE SEQUENCE [LARGE SCALE GENOMIC DNA]</scope>
    <source>
        <strain evidence="1 2">MJM4426</strain>
    </source>
</reference>
<name>A0A1D8G5D9_9ACTN</name>
<dbReference type="EMBL" id="CP017316">
    <property type="protein sequence ID" value="AOT60659.1"/>
    <property type="molecule type" value="Genomic_DNA"/>
</dbReference>
<keyword evidence="2" id="KW-1185">Reference proteome</keyword>
<gene>
    <name evidence="1" type="ORF">A4G23_03534</name>
</gene>
<protein>
    <submittedName>
        <fullName evidence="1">Uncharacterized protein</fullName>
    </submittedName>
</protein>
<evidence type="ECO:0000313" key="1">
    <source>
        <dbReference type="EMBL" id="AOT60659.1"/>
    </source>
</evidence>
<dbReference type="KEGG" id="srn:A4G23_03534"/>
<sequence>MATAQPAPGRGAAEGAPAGKAAQNAAVAAARPTLALDLTVLEGPAELAAHLAAVRGATVVRPDVSDDTGSALFHRPSAPLPAGATAHLWERPGARVVAHPEAAGVPHFANGVVHEGRLVLTDCWRCFTLDEGPRRLITSVINLAPSAPLLPRLTGELQPVVTASGAADGPVHFELVVGEDQTKVVKYARRQAGSPLPELCDLLGVPGQAGALATGRPVALADTGSPGFVADYSFLVRAHGRLEEITDLAGLVGRPSYAGTECAPRPGDLLSPSQDESAVLQLLLRHDEEATVLADIAHYQERNRAGVFVLAPR</sequence>
<evidence type="ECO:0000313" key="2">
    <source>
        <dbReference type="Proteomes" id="UP000095349"/>
    </source>
</evidence>
<dbReference type="OrthoDB" id="6963017at2"/>
<accession>A0A1D8G5D9</accession>
<dbReference type="RefSeq" id="WP_069977745.1">
    <property type="nucleotide sequence ID" value="NZ_CP017316.1"/>
</dbReference>
<proteinExistence type="predicted"/>
<dbReference type="Gene3D" id="3.30.470.20">
    <property type="entry name" value="ATP-grasp fold, B domain"/>
    <property type="match status" value="1"/>
</dbReference>
<dbReference type="PATRIC" id="fig|285473.5.peg.3701"/>